<sequence length="48" mass="5630">MEEELQTLKRKMALVSEIMGFLFDKLSGFISREEAITIKRALEKLKQE</sequence>
<dbReference type="Proteomes" id="UP000012118">
    <property type="component" value="Unassembled WGS sequence"/>
</dbReference>
<proteinExistence type="predicted"/>
<evidence type="ECO:0000313" key="1">
    <source>
        <dbReference type="EMBL" id="EMN90488.1"/>
    </source>
</evidence>
<name>M6QD13_9LEPT</name>
<dbReference type="RefSeq" id="WP_004503248.1">
    <property type="nucleotide sequence ID" value="NZ_AHNU02000041.1"/>
</dbReference>
<comment type="caution">
    <text evidence="1">The sequence shown here is derived from an EMBL/GenBank/DDBJ whole genome shotgun (WGS) entry which is preliminary data.</text>
</comment>
<reference evidence="1 2" key="1">
    <citation type="submission" date="2013-01" db="EMBL/GenBank/DDBJ databases">
        <authorList>
            <person name="Harkins D.M."/>
            <person name="Durkin A.S."/>
            <person name="Brinkac L.M."/>
            <person name="Haft D.H."/>
            <person name="Selengut J.D."/>
            <person name="Sanka R."/>
            <person name="DePew J."/>
            <person name="Purushe J."/>
            <person name="Chanthongthip A."/>
            <person name="Lattana O."/>
            <person name="Phetsouvanh R."/>
            <person name="Newton P.N."/>
            <person name="Vinetz J.M."/>
            <person name="Sutton G.G."/>
            <person name="Nierman W.C."/>
            <person name="Fouts D.E."/>
        </authorList>
    </citation>
    <scope>NUCLEOTIDE SEQUENCE [LARGE SCALE GENOMIC DNA]</scope>
    <source>
        <strain evidence="1 2">UI 13098</strain>
    </source>
</reference>
<organism evidence="1 2">
    <name type="scientific">Leptospira weilii str. UI 13098</name>
    <dbReference type="NCBI Taxonomy" id="1088542"/>
    <lineage>
        <taxon>Bacteria</taxon>
        <taxon>Pseudomonadati</taxon>
        <taxon>Spirochaetota</taxon>
        <taxon>Spirochaetia</taxon>
        <taxon>Leptospirales</taxon>
        <taxon>Leptospiraceae</taxon>
        <taxon>Leptospira</taxon>
    </lineage>
</organism>
<protein>
    <submittedName>
        <fullName evidence="1">Uncharacterized protein</fullName>
    </submittedName>
</protein>
<dbReference type="EMBL" id="AHNU02000041">
    <property type="protein sequence ID" value="EMN90488.1"/>
    <property type="molecule type" value="Genomic_DNA"/>
</dbReference>
<evidence type="ECO:0000313" key="2">
    <source>
        <dbReference type="Proteomes" id="UP000012118"/>
    </source>
</evidence>
<keyword evidence="2" id="KW-1185">Reference proteome</keyword>
<dbReference type="AlphaFoldDB" id="M6QD13"/>
<gene>
    <name evidence="1" type="ORF">LEP1GSC108_2815</name>
</gene>
<accession>M6QD13</accession>